<evidence type="ECO:0000256" key="1">
    <source>
        <dbReference type="SAM" id="MobiDB-lite"/>
    </source>
</evidence>
<name>A0A0C3DU88_9AGAM</name>
<dbReference type="OrthoDB" id="3235041at2759"/>
<feature type="region of interest" description="Disordered" evidence="1">
    <location>
        <begin position="134"/>
        <end position="155"/>
    </location>
</feature>
<accession>A0A0C3DU88</accession>
<feature type="region of interest" description="Disordered" evidence="1">
    <location>
        <begin position="270"/>
        <end position="321"/>
    </location>
</feature>
<protein>
    <submittedName>
        <fullName evidence="2">Uncharacterized protein</fullName>
    </submittedName>
</protein>
<evidence type="ECO:0000313" key="2">
    <source>
        <dbReference type="EMBL" id="KIM59754.1"/>
    </source>
</evidence>
<gene>
    <name evidence="2" type="ORF">SCLCIDRAFT_27142</name>
</gene>
<dbReference type="InParanoid" id="A0A0C3DU88"/>
<feature type="compositionally biased region" description="Basic and acidic residues" evidence="1">
    <location>
        <begin position="513"/>
        <end position="523"/>
    </location>
</feature>
<proteinExistence type="predicted"/>
<dbReference type="AlphaFoldDB" id="A0A0C3DU88"/>
<feature type="region of interest" description="Disordered" evidence="1">
    <location>
        <begin position="470"/>
        <end position="538"/>
    </location>
</feature>
<reference evidence="2 3" key="1">
    <citation type="submission" date="2014-04" db="EMBL/GenBank/DDBJ databases">
        <authorList>
            <consortium name="DOE Joint Genome Institute"/>
            <person name="Kuo A."/>
            <person name="Kohler A."/>
            <person name="Nagy L.G."/>
            <person name="Floudas D."/>
            <person name="Copeland A."/>
            <person name="Barry K.W."/>
            <person name="Cichocki N."/>
            <person name="Veneault-Fourrey C."/>
            <person name="LaButti K."/>
            <person name="Lindquist E.A."/>
            <person name="Lipzen A."/>
            <person name="Lundell T."/>
            <person name="Morin E."/>
            <person name="Murat C."/>
            <person name="Sun H."/>
            <person name="Tunlid A."/>
            <person name="Henrissat B."/>
            <person name="Grigoriev I.V."/>
            <person name="Hibbett D.S."/>
            <person name="Martin F."/>
            <person name="Nordberg H.P."/>
            <person name="Cantor M.N."/>
            <person name="Hua S.X."/>
        </authorList>
    </citation>
    <scope>NUCLEOTIDE SEQUENCE [LARGE SCALE GENOMIC DNA]</scope>
    <source>
        <strain evidence="2 3">Foug A</strain>
    </source>
</reference>
<keyword evidence="3" id="KW-1185">Reference proteome</keyword>
<dbReference type="Proteomes" id="UP000053989">
    <property type="component" value="Unassembled WGS sequence"/>
</dbReference>
<dbReference type="HOGENOM" id="CLU_027365_1_1_1"/>
<dbReference type="EMBL" id="KN822070">
    <property type="protein sequence ID" value="KIM59754.1"/>
    <property type="molecule type" value="Genomic_DNA"/>
</dbReference>
<evidence type="ECO:0000313" key="3">
    <source>
        <dbReference type="Proteomes" id="UP000053989"/>
    </source>
</evidence>
<sequence length="538" mass="61729">MDTFDREKRDTKDPKTIGQQNKIVQEWWGFLSKDKKSEATQASERWNKLGAPKETHEVYRRKNLPSMAREFVDTVWRTMGVNVVRFAAHDKGDEKFSFETQPHDKRQVFSLSTEESKNWVLKGEELLVDYLLPDPEEKNDEDDEEVEPEISLDHDGNPMLPSWAGLKLKTQQNLARLVFQAAYAKFTNKPKAKVPWGLLIQSPLDYLDSECIPEDFAIQDPSKWTKADIKQLGTHWRSLENEGKAIVSFIDARKDDMPLEKAARTKASLSKKPWMNIEDSEDENSTTPFSDSEKETNEVSKQSKKTRGWVKNPPHEDSPFLHSSQDRIQFLKSLSIMPQYQELINIIYALPEVEPESSSTSEIPIPLWASWSWREKYLPSDLHTQHNCFIEAVSDFQTVTFASSERGMLVVLGFGLLLRECQRAQEVEADVPEMANLDFLLDSSLGVERMEDVLTSIRLVISRLEQDSGDELRDEKTPFDKKVENQGDERGTLEQADEQIQPTTSTGRKRKGSVADKKDEESGKRKRVKSKRALGEAF</sequence>
<feature type="compositionally biased region" description="Acidic residues" evidence="1">
    <location>
        <begin position="137"/>
        <end position="150"/>
    </location>
</feature>
<organism evidence="2 3">
    <name type="scientific">Scleroderma citrinum Foug A</name>
    <dbReference type="NCBI Taxonomy" id="1036808"/>
    <lineage>
        <taxon>Eukaryota</taxon>
        <taxon>Fungi</taxon>
        <taxon>Dikarya</taxon>
        <taxon>Basidiomycota</taxon>
        <taxon>Agaricomycotina</taxon>
        <taxon>Agaricomycetes</taxon>
        <taxon>Agaricomycetidae</taxon>
        <taxon>Boletales</taxon>
        <taxon>Sclerodermatineae</taxon>
        <taxon>Sclerodermataceae</taxon>
        <taxon>Scleroderma</taxon>
    </lineage>
</organism>
<reference evidence="3" key="2">
    <citation type="submission" date="2015-01" db="EMBL/GenBank/DDBJ databases">
        <title>Evolutionary Origins and Diversification of the Mycorrhizal Mutualists.</title>
        <authorList>
            <consortium name="DOE Joint Genome Institute"/>
            <consortium name="Mycorrhizal Genomics Consortium"/>
            <person name="Kohler A."/>
            <person name="Kuo A."/>
            <person name="Nagy L.G."/>
            <person name="Floudas D."/>
            <person name="Copeland A."/>
            <person name="Barry K.W."/>
            <person name="Cichocki N."/>
            <person name="Veneault-Fourrey C."/>
            <person name="LaButti K."/>
            <person name="Lindquist E.A."/>
            <person name="Lipzen A."/>
            <person name="Lundell T."/>
            <person name="Morin E."/>
            <person name="Murat C."/>
            <person name="Riley R."/>
            <person name="Ohm R."/>
            <person name="Sun H."/>
            <person name="Tunlid A."/>
            <person name="Henrissat B."/>
            <person name="Grigoriev I.V."/>
            <person name="Hibbett D.S."/>
            <person name="Martin F."/>
        </authorList>
    </citation>
    <scope>NUCLEOTIDE SEQUENCE [LARGE SCALE GENOMIC DNA]</scope>
    <source>
        <strain evidence="3">Foug A</strain>
    </source>
</reference>
<feature type="compositionally biased region" description="Basic and acidic residues" evidence="1">
    <location>
        <begin position="470"/>
        <end position="492"/>
    </location>
</feature>